<comment type="caution">
    <text evidence="1">The sequence shown here is derived from an EMBL/GenBank/DDBJ whole genome shotgun (WGS) entry which is preliminary data.</text>
</comment>
<accession>A0A5C6DYW1</accession>
<evidence type="ECO:0000313" key="2">
    <source>
        <dbReference type="Proteomes" id="UP000319143"/>
    </source>
</evidence>
<gene>
    <name evidence="1" type="ORF">Poly41_14340</name>
</gene>
<name>A0A5C6DYW1_9BACT</name>
<keyword evidence="2" id="KW-1185">Reference proteome</keyword>
<sequence>MGVMAREQGKFYVITSDRTLGDSPSKSAPKRSHDGVYQVWTGDKWSTINTDAITFEAIEEADEYIRKNSGQIMENG</sequence>
<dbReference type="EMBL" id="SJPV01000002">
    <property type="protein sequence ID" value="TWU40601.1"/>
    <property type="molecule type" value="Genomic_DNA"/>
</dbReference>
<proteinExistence type="predicted"/>
<evidence type="ECO:0000313" key="1">
    <source>
        <dbReference type="EMBL" id="TWU40601.1"/>
    </source>
</evidence>
<reference evidence="1 2" key="1">
    <citation type="submission" date="2019-02" db="EMBL/GenBank/DDBJ databases">
        <title>Deep-cultivation of Planctomycetes and their phenomic and genomic characterization uncovers novel biology.</title>
        <authorList>
            <person name="Wiegand S."/>
            <person name="Jogler M."/>
            <person name="Boedeker C."/>
            <person name="Pinto D."/>
            <person name="Vollmers J."/>
            <person name="Rivas-Marin E."/>
            <person name="Kohn T."/>
            <person name="Peeters S.H."/>
            <person name="Heuer A."/>
            <person name="Rast P."/>
            <person name="Oberbeckmann S."/>
            <person name="Bunk B."/>
            <person name="Jeske O."/>
            <person name="Meyerdierks A."/>
            <person name="Storesund J.E."/>
            <person name="Kallscheuer N."/>
            <person name="Luecker S."/>
            <person name="Lage O.M."/>
            <person name="Pohl T."/>
            <person name="Merkel B.J."/>
            <person name="Hornburger P."/>
            <person name="Mueller R.-W."/>
            <person name="Bruemmer F."/>
            <person name="Labrenz M."/>
            <person name="Spormann A.M."/>
            <person name="Op Den Camp H."/>
            <person name="Overmann J."/>
            <person name="Amann R."/>
            <person name="Jetten M.S.M."/>
            <person name="Mascher T."/>
            <person name="Medema M.H."/>
            <person name="Devos D.P."/>
            <person name="Kaster A.-K."/>
            <person name="Ovreas L."/>
            <person name="Rohde M."/>
            <person name="Galperin M.Y."/>
            <person name="Jogler C."/>
        </authorList>
    </citation>
    <scope>NUCLEOTIDE SEQUENCE [LARGE SCALE GENOMIC DNA]</scope>
    <source>
        <strain evidence="1 2">Poly41</strain>
    </source>
</reference>
<dbReference type="RefSeq" id="WP_146525188.1">
    <property type="nucleotide sequence ID" value="NZ_SJPV01000002.1"/>
</dbReference>
<dbReference type="AlphaFoldDB" id="A0A5C6DYW1"/>
<dbReference type="Proteomes" id="UP000319143">
    <property type="component" value="Unassembled WGS sequence"/>
</dbReference>
<organism evidence="1 2">
    <name type="scientific">Novipirellula artificiosorum</name>
    <dbReference type="NCBI Taxonomy" id="2528016"/>
    <lineage>
        <taxon>Bacteria</taxon>
        <taxon>Pseudomonadati</taxon>
        <taxon>Planctomycetota</taxon>
        <taxon>Planctomycetia</taxon>
        <taxon>Pirellulales</taxon>
        <taxon>Pirellulaceae</taxon>
        <taxon>Novipirellula</taxon>
    </lineage>
</organism>
<protein>
    <submittedName>
        <fullName evidence="1">Uncharacterized protein</fullName>
    </submittedName>
</protein>